<name>L9LE68_TUPCH</name>
<gene>
    <name evidence="1" type="ORF">TREES_T100010424</name>
</gene>
<dbReference type="Proteomes" id="UP000011518">
    <property type="component" value="Unassembled WGS sequence"/>
</dbReference>
<accession>L9LE68</accession>
<reference evidence="2" key="2">
    <citation type="journal article" date="2013" name="Nat. Commun.">
        <title>Genome of the Chinese tree shrew.</title>
        <authorList>
            <person name="Fan Y."/>
            <person name="Huang Z.Y."/>
            <person name="Cao C.C."/>
            <person name="Chen C.S."/>
            <person name="Chen Y.X."/>
            <person name="Fan D.D."/>
            <person name="He J."/>
            <person name="Hou H.L."/>
            <person name="Hu L."/>
            <person name="Hu X.T."/>
            <person name="Jiang X.T."/>
            <person name="Lai R."/>
            <person name="Lang Y.S."/>
            <person name="Liang B."/>
            <person name="Liao S.G."/>
            <person name="Mu D."/>
            <person name="Ma Y.Y."/>
            <person name="Niu Y.Y."/>
            <person name="Sun X.Q."/>
            <person name="Xia J.Q."/>
            <person name="Xiao J."/>
            <person name="Xiong Z.Q."/>
            <person name="Xu L."/>
            <person name="Yang L."/>
            <person name="Zhang Y."/>
            <person name="Zhao W."/>
            <person name="Zhao X.D."/>
            <person name="Zheng Y.T."/>
            <person name="Zhou J.M."/>
            <person name="Zhu Y.B."/>
            <person name="Zhang G.J."/>
            <person name="Wang J."/>
            <person name="Yao Y.G."/>
        </authorList>
    </citation>
    <scope>NUCLEOTIDE SEQUENCE [LARGE SCALE GENOMIC DNA]</scope>
</reference>
<organism evidence="1 2">
    <name type="scientific">Tupaia chinensis</name>
    <name type="common">Chinese tree shrew</name>
    <name type="synonym">Tupaia belangeri chinensis</name>
    <dbReference type="NCBI Taxonomy" id="246437"/>
    <lineage>
        <taxon>Eukaryota</taxon>
        <taxon>Metazoa</taxon>
        <taxon>Chordata</taxon>
        <taxon>Craniata</taxon>
        <taxon>Vertebrata</taxon>
        <taxon>Euteleostomi</taxon>
        <taxon>Mammalia</taxon>
        <taxon>Eutheria</taxon>
        <taxon>Euarchontoglires</taxon>
        <taxon>Scandentia</taxon>
        <taxon>Tupaiidae</taxon>
        <taxon>Tupaia</taxon>
    </lineage>
</organism>
<evidence type="ECO:0000313" key="2">
    <source>
        <dbReference type="Proteomes" id="UP000011518"/>
    </source>
</evidence>
<dbReference type="AlphaFoldDB" id="L9LE68"/>
<keyword evidence="2" id="KW-1185">Reference proteome</keyword>
<evidence type="ECO:0000313" key="1">
    <source>
        <dbReference type="EMBL" id="ELW72037.1"/>
    </source>
</evidence>
<dbReference type="InParanoid" id="L9LE68"/>
<protein>
    <submittedName>
        <fullName evidence="1">Uncharacterized protein</fullName>
    </submittedName>
</protein>
<proteinExistence type="predicted"/>
<dbReference type="EMBL" id="KB320448">
    <property type="protein sequence ID" value="ELW72037.1"/>
    <property type="molecule type" value="Genomic_DNA"/>
</dbReference>
<reference evidence="2" key="1">
    <citation type="submission" date="2012-07" db="EMBL/GenBank/DDBJ databases">
        <title>Genome of the Chinese tree shrew, a rising model animal genetically related to primates.</title>
        <authorList>
            <person name="Zhang G."/>
            <person name="Fan Y."/>
            <person name="Yao Y."/>
            <person name="Huang Z."/>
        </authorList>
    </citation>
    <scope>NUCLEOTIDE SEQUENCE [LARGE SCALE GENOMIC DNA]</scope>
</reference>
<sequence length="199" mass="20911">MGTARVLPGLRGRSSAEPAGGRLALMSELSLNSSGHRARLLDAGASAMWSSPGSFDVAFTGHGCPGEEPVGTPRPGSGVLSDGLVRSSLSCGLVNSYFSLKAQRSRHLLEGPTEGSAALRRDDVGFPNVDASPRLLTLNLSESWVSCVTMARHDLPQRTSHLGTSAAVAWPTVRVGCLTEVSPRNPTYPCTDKLREAAE</sequence>